<dbReference type="Proteomes" id="UP000198588">
    <property type="component" value="Unassembled WGS sequence"/>
</dbReference>
<sequence length="213" mass="23720">MRAQFQNEARHATAWMQPRSPPGDENDIANTKYRSGPAAAKAYIARRVSNVLQPKGRALPINTLNLYTKETSGISKRSWKQKQTLQISSCFYSCWPRKTRNFAGRAVLSRRKVSPDDLGDNSLRSDRAMQTKAAGMLALNLSPPLIIRPGRHLSKGNCRPAGVVEFFGNRVHVAPNSRPFLALPEDRIAVYFVAGLCICFSGNAADWPDHLRD</sequence>
<evidence type="ECO:0000313" key="2">
    <source>
        <dbReference type="EMBL" id="SDA97827.1"/>
    </source>
</evidence>
<dbReference type="AlphaFoldDB" id="A0A1G5ZTC8"/>
<accession>A0A1G5ZTC8</accession>
<evidence type="ECO:0000313" key="3">
    <source>
        <dbReference type="Proteomes" id="UP000198588"/>
    </source>
</evidence>
<dbReference type="RefSeq" id="WP_143019547.1">
    <property type="nucleotide sequence ID" value="NZ_FMXM01000027.1"/>
</dbReference>
<feature type="region of interest" description="Disordered" evidence="1">
    <location>
        <begin position="1"/>
        <end position="26"/>
    </location>
</feature>
<protein>
    <submittedName>
        <fullName evidence="2">Uncharacterized protein</fullName>
    </submittedName>
</protein>
<organism evidence="2 3">
    <name type="scientific">Mesorhizobium qingshengii</name>
    <dbReference type="NCBI Taxonomy" id="1165689"/>
    <lineage>
        <taxon>Bacteria</taxon>
        <taxon>Pseudomonadati</taxon>
        <taxon>Pseudomonadota</taxon>
        <taxon>Alphaproteobacteria</taxon>
        <taxon>Hyphomicrobiales</taxon>
        <taxon>Phyllobacteriaceae</taxon>
        <taxon>Mesorhizobium</taxon>
    </lineage>
</organism>
<evidence type="ECO:0000256" key="1">
    <source>
        <dbReference type="SAM" id="MobiDB-lite"/>
    </source>
</evidence>
<gene>
    <name evidence="2" type="ORF">SAMN02927914_05988</name>
</gene>
<dbReference type="EMBL" id="FMXM01000027">
    <property type="protein sequence ID" value="SDA97827.1"/>
    <property type="molecule type" value="Genomic_DNA"/>
</dbReference>
<name>A0A1G5ZTC8_9HYPH</name>
<reference evidence="2 3" key="1">
    <citation type="submission" date="2016-10" db="EMBL/GenBank/DDBJ databases">
        <authorList>
            <person name="de Groot N.N."/>
        </authorList>
    </citation>
    <scope>NUCLEOTIDE SEQUENCE [LARGE SCALE GENOMIC DNA]</scope>
    <source>
        <strain evidence="2 3">CGMCC 1.12097</strain>
    </source>
</reference>
<proteinExistence type="predicted"/>